<feature type="domain" description="EF-hand" evidence="2">
    <location>
        <begin position="115"/>
        <end position="150"/>
    </location>
</feature>
<evidence type="ECO:0000256" key="1">
    <source>
        <dbReference type="ARBA" id="ARBA00022837"/>
    </source>
</evidence>
<sequence>MGSMIARIRSRYKVKNRLIRSIYWKKKMKEIFYVEDVNRDGYLTIEELIKNTKPLQKYCNAPPEKMANLEKAYHLFWGEVGLRPGKKVNKKMFLSGLNRLGRKELEREQAGKATLHSHIANALFDIIDQNNNNKLQKEEIANWMGAAGLDQSEAERLFDEADHLKKGYISREELIETEFCSFFHPEKCMQKLGMTVVKGLWL</sequence>
<dbReference type="SUPFAM" id="SSF47473">
    <property type="entry name" value="EF-hand"/>
    <property type="match status" value="1"/>
</dbReference>
<reference evidence="3" key="1">
    <citation type="journal article" date="2015" name="PLoS ONE">
        <title>Occurrence of Isopenicillin-N-Synthase Homologs in Bioluminescent Ctenophores and Implications for Coelenterazine Biosynthesis.</title>
        <authorList>
            <person name="Francis W.R."/>
            <person name="Shaner N.C."/>
            <person name="Christianson L.M."/>
            <person name="Powers M.L."/>
            <person name="Haddock S.H."/>
        </authorList>
    </citation>
    <scope>NUCLEOTIDE SEQUENCE</scope>
</reference>
<dbReference type="InterPro" id="IPR018247">
    <property type="entry name" value="EF_Hand_1_Ca_BS"/>
</dbReference>
<accession>A0A0A0RVS4</accession>
<feature type="domain" description="EF-hand" evidence="2">
    <location>
        <begin position="23"/>
        <end position="58"/>
    </location>
</feature>
<dbReference type="AlphaFoldDB" id="A0A0A0RVS4"/>
<dbReference type="Pfam" id="PF13202">
    <property type="entry name" value="EF-hand_5"/>
    <property type="match status" value="1"/>
</dbReference>
<dbReference type="PROSITE" id="PS00018">
    <property type="entry name" value="EF_HAND_1"/>
    <property type="match status" value="2"/>
</dbReference>
<dbReference type="GO" id="GO:0005509">
    <property type="term" value="F:calcium ion binding"/>
    <property type="evidence" value="ECO:0007669"/>
    <property type="project" value="InterPro"/>
</dbReference>
<evidence type="ECO:0000259" key="2">
    <source>
        <dbReference type="PROSITE" id="PS50222"/>
    </source>
</evidence>
<organism evidence="3">
    <name type="scientific">Ctenophora sp. N2 WRF-2014</name>
    <dbReference type="NCBI Taxonomy" id="1567051"/>
    <lineage>
        <taxon>Eukaryota</taxon>
        <taxon>Metazoa</taxon>
        <taxon>Ctenophora</taxon>
    </lineage>
</organism>
<proteinExistence type="evidence at transcript level"/>
<name>A0A0A0RVS4_9METZ</name>
<dbReference type="EMBL" id="KM233769">
    <property type="protein sequence ID" value="AIW06419.1"/>
    <property type="molecule type" value="mRNA"/>
</dbReference>
<evidence type="ECO:0000313" key="3">
    <source>
        <dbReference type="EMBL" id="AIW06419.1"/>
    </source>
</evidence>
<dbReference type="InterPro" id="IPR002048">
    <property type="entry name" value="EF_hand_dom"/>
</dbReference>
<dbReference type="Pfam" id="PF13499">
    <property type="entry name" value="EF-hand_7"/>
    <property type="match status" value="1"/>
</dbReference>
<dbReference type="Gene3D" id="1.10.238.10">
    <property type="entry name" value="EF-hand"/>
    <property type="match status" value="1"/>
</dbReference>
<keyword evidence="1" id="KW-0106">Calcium</keyword>
<dbReference type="SMART" id="SM00054">
    <property type="entry name" value="EFh"/>
    <property type="match status" value="2"/>
</dbReference>
<protein>
    <submittedName>
        <fullName evidence="3">Putative photoprotein-like protein</fullName>
    </submittedName>
</protein>
<dbReference type="PROSITE" id="PS50222">
    <property type="entry name" value="EF_HAND_2"/>
    <property type="match status" value="2"/>
</dbReference>
<dbReference type="InterPro" id="IPR011992">
    <property type="entry name" value="EF-hand-dom_pair"/>
</dbReference>